<dbReference type="Proteomes" id="UP000548317">
    <property type="component" value="Unassembled WGS sequence"/>
</dbReference>
<evidence type="ECO:0000256" key="5">
    <source>
        <dbReference type="ARBA" id="ARBA00023054"/>
    </source>
</evidence>
<evidence type="ECO:0000256" key="4">
    <source>
        <dbReference type="ARBA" id="ARBA00023015"/>
    </source>
</evidence>
<feature type="coiled-coil region" evidence="7">
    <location>
        <begin position="265"/>
        <end position="379"/>
    </location>
</feature>
<dbReference type="Pfam" id="PF00168">
    <property type="entry name" value="C2"/>
    <property type="match status" value="1"/>
</dbReference>
<dbReference type="PROSITE" id="PS50020">
    <property type="entry name" value="WW_DOMAIN_2"/>
    <property type="match status" value="1"/>
</dbReference>
<dbReference type="InterPro" id="IPR001202">
    <property type="entry name" value="WW_dom"/>
</dbReference>
<dbReference type="GO" id="GO:0046621">
    <property type="term" value="P:negative regulation of organ growth"/>
    <property type="evidence" value="ECO:0007669"/>
    <property type="project" value="TreeGrafter"/>
</dbReference>
<protein>
    <submittedName>
        <fullName evidence="11">WWC2 protein</fullName>
    </submittedName>
</protein>
<feature type="region of interest" description="Disordered" evidence="8">
    <location>
        <begin position="1073"/>
        <end position="1093"/>
    </location>
</feature>
<evidence type="ECO:0000313" key="12">
    <source>
        <dbReference type="Proteomes" id="UP000548317"/>
    </source>
</evidence>
<keyword evidence="4" id="KW-0805">Transcription regulation</keyword>
<dbReference type="AlphaFoldDB" id="A0A7K8FIV4"/>
<feature type="non-terminal residue" evidence="11">
    <location>
        <position position="1"/>
    </location>
</feature>
<comment type="subcellular location">
    <subcellularLocation>
        <location evidence="1">Cytoplasm</location>
    </subcellularLocation>
</comment>
<feature type="compositionally biased region" description="Polar residues" evidence="8">
    <location>
        <begin position="237"/>
        <end position="250"/>
    </location>
</feature>
<dbReference type="InterPro" id="IPR035892">
    <property type="entry name" value="C2_domain_sf"/>
</dbReference>
<dbReference type="CDD" id="cd08680">
    <property type="entry name" value="C2_Kibra"/>
    <property type="match status" value="1"/>
</dbReference>
<feature type="region of interest" description="Disordered" evidence="8">
    <location>
        <begin position="571"/>
        <end position="596"/>
    </location>
</feature>
<dbReference type="SMART" id="SM00456">
    <property type="entry name" value="WW"/>
    <property type="match status" value="1"/>
</dbReference>
<dbReference type="SUPFAM" id="SSF49562">
    <property type="entry name" value="C2 domain (Calcium/lipid-binding domain, CaLB)"/>
    <property type="match status" value="1"/>
</dbReference>
<feature type="domain" description="WW" evidence="10">
    <location>
        <begin position="17"/>
        <end position="50"/>
    </location>
</feature>
<evidence type="ECO:0000259" key="9">
    <source>
        <dbReference type="PROSITE" id="PS50004"/>
    </source>
</evidence>
<dbReference type="CDD" id="cd00201">
    <property type="entry name" value="WW"/>
    <property type="match status" value="1"/>
</dbReference>
<dbReference type="PANTHER" id="PTHR14791:SF26">
    <property type="entry name" value="PROTEIN WWC2"/>
    <property type="match status" value="1"/>
</dbReference>
<evidence type="ECO:0000313" key="11">
    <source>
        <dbReference type="EMBL" id="NXB63560.1"/>
    </source>
</evidence>
<evidence type="ECO:0000256" key="3">
    <source>
        <dbReference type="ARBA" id="ARBA00022737"/>
    </source>
</evidence>
<keyword evidence="2" id="KW-0963">Cytoplasm</keyword>
<dbReference type="InterPro" id="IPR057747">
    <property type="entry name" value="WWC1_hairpin"/>
</dbReference>
<proteinExistence type="predicted"/>
<dbReference type="InterPro" id="IPR000008">
    <property type="entry name" value="C2_dom"/>
</dbReference>
<sequence length="1141" mass="128246">PCCRLTKPLSFADCVGDELPWGWEAAYDPQIGVYYIDHINQTTQIEDPRKQWRQEQERMLKDYLTIAQDALSMQKELYQVKEQRLALALDEYVRLNGAYKEKSSSRTSLFSGSSSSTKYDPDILKAEISTTRLRVKKLKRELSQMKQELLYKEQGFETLQQIDQKMSGGQSGYELCEAKAILKELKSIRKAISSGEREKQDLMKSLAKLREKFNIDQTTETSEPDLSSSSVNSQLCFPRQTLDTGSQTDISGEIGGRSRSNLAEKVRLSLQYEEAKRSMANLKIELSKLDSEAWPGALDVEKEKLMLINEKEELLKELQFITPRKRTQDELEQLEAERKRLEEELVSVKSTPSQALAERLKLEERRKELVQKLEETTKLTTYLHSQLRSLSASTLSVSSGSSLGSLASSRGSLNTSSRGSLNSLSSMDLYYNQGDQIADLDYQYKLDFILQEKTGYIPSGPITTIHENEVVSSHEKLGYSNSPSAADHPKLTEPPKSVTSLSSRSSLSSLSPPGSPLVLEAAFSVSAQNSPLHHLTTDFEDSDLSGDFAGISFCENQILLDSEARAGSQIPIDDKDLNVRQPLPSLHEGSSGGDLPRRTAAHLLEEKTACVSAAVSDESVAGDSGVYEASVKQPNEDIVYSEDDATTLEAAQVQIGLRYDYGNSSFVIIIVRLRNLPAFSLPLGSKVYIRVAVLPSSTDISCLFRTKVHPAMETVLFNEIFRVAISQVTLLQKTLRVDVCAVSRSRREECLAGTQISLADLSLSDETCTLWYNLLPCKQSPGKKPKEQNDEYMFLLSKQSQSLDSLDLDAVSALLERTSAELETVEQELAEDEEKEQEQRASEEDWLEMLAEASDEIVDEEEDGIKLAVEGDCSDDMGLLMDAPEMNEDKNRENSDEACESQQAAVILTLVDKETNTEESLNENTPVRPKDRASWSSRQRPFVRNSMIVRSQTFSPGERNQYICRLNRSDSDSSTLAKKSLFVRNATERRSLRVKRPVCQPIMRRAAQECPIRTSLDLELDLQASRTRQNRLNDELQALRDLKQKLEEMKGRGEADLPLCMLEDERFQKLLKQAEKQAEQSKEEQKQGLSAEKLMRKASKDVCRLREQSQKVPLQVQSFREKIAYFTRAKISIPALPADDV</sequence>
<dbReference type="GO" id="GO:0016477">
    <property type="term" value="P:cell migration"/>
    <property type="evidence" value="ECO:0007669"/>
    <property type="project" value="TreeGrafter"/>
</dbReference>
<evidence type="ECO:0000256" key="1">
    <source>
        <dbReference type="ARBA" id="ARBA00004496"/>
    </source>
</evidence>
<evidence type="ECO:0000256" key="8">
    <source>
        <dbReference type="SAM" id="MobiDB-lite"/>
    </source>
</evidence>
<dbReference type="GO" id="GO:0006355">
    <property type="term" value="P:regulation of DNA-templated transcription"/>
    <property type="evidence" value="ECO:0007669"/>
    <property type="project" value="TreeGrafter"/>
</dbReference>
<feature type="compositionally biased region" description="Low complexity" evidence="8">
    <location>
        <begin position="494"/>
        <end position="509"/>
    </location>
</feature>
<keyword evidence="12" id="KW-1185">Reference proteome</keyword>
<feature type="region of interest" description="Disordered" evidence="8">
    <location>
        <begin position="915"/>
        <end position="936"/>
    </location>
</feature>
<dbReference type="InterPro" id="IPR051105">
    <property type="entry name" value="WWC/KIBRA_Hippo_Reg"/>
</dbReference>
<gene>
    <name evidence="11" type="primary">Wwc2</name>
    <name evidence="11" type="ORF">STRCIN_R11176</name>
</gene>
<feature type="non-terminal residue" evidence="11">
    <location>
        <position position="1141"/>
    </location>
</feature>
<keyword evidence="5 7" id="KW-0175">Coiled coil</keyword>
<feature type="region of interest" description="Disordered" evidence="8">
    <location>
        <begin position="237"/>
        <end position="256"/>
    </location>
</feature>
<dbReference type="PROSITE" id="PS50004">
    <property type="entry name" value="C2"/>
    <property type="match status" value="1"/>
</dbReference>
<dbReference type="Pfam" id="PF00397">
    <property type="entry name" value="WW"/>
    <property type="match status" value="1"/>
</dbReference>
<evidence type="ECO:0000259" key="10">
    <source>
        <dbReference type="PROSITE" id="PS50020"/>
    </source>
</evidence>
<dbReference type="Gene3D" id="2.20.70.10">
    <property type="match status" value="1"/>
</dbReference>
<evidence type="ECO:0000256" key="2">
    <source>
        <dbReference type="ARBA" id="ARBA00022490"/>
    </source>
</evidence>
<keyword evidence="3" id="KW-0677">Repeat</keyword>
<evidence type="ECO:0000256" key="6">
    <source>
        <dbReference type="ARBA" id="ARBA00023163"/>
    </source>
</evidence>
<comment type="caution">
    <text evidence="11">The sequence shown here is derived from an EMBL/GenBank/DDBJ whole genome shotgun (WGS) entry which is preliminary data.</text>
</comment>
<dbReference type="GO" id="GO:0005737">
    <property type="term" value="C:cytoplasm"/>
    <property type="evidence" value="ECO:0007669"/>
    <property type="project" value="UniProtKB-SubCell"/>
</dbReference>
<dbReference type="GO" id="GO:0060090">
    <property type="term" value="F:molecular adaptor activity"/>
    <property type="evidence" value="ECO:0007669"/>
    <property type="project" value="TreeGrafter"/>
</dbReference>
<evidence type="ECO:0000256" key="7">
    <source>
        <dbReference type="SAM" id="Coils"/>
    </source>
</evidence>
<feature type="region of interest" description="Disordered" evidence="8">
    <location>
        <begin position="475"/>
        <end position="509"/>
    </location>
</feature>
<name>A0A7K8FIV4_9CORV</name>
<dbReference type="Pfam" id="PF25802">
    <property type="entry name" value="WWC1"/>
    <property type="match status" value="1"/>
</dbReference>
<dbReference type="Gene3D" id="2.60.40.150">
    <property type="entry name" value="C2 domain"/>
    <property type="match status" value="1"/>
</dbReference>
<dbReference type="PANTHER" id="PTHR14791">
    <property type="entry name" value="BOMB/KIRA PROTEINS"/>
    <property type="match status" value="1"/>
</dbReference>
<feature type="domain" description="C2" evidence="9">
    <location>
        <begin position="649"/>
        <end position="772"/>
    </location>
</feature>
<feature type="compositionally biased region" description="Basic and acidic residues" evidence="8">
    <location>
        <begin position="1073"/>
        <end position="1086"/>
    </location>
</feature>
<dbReference type="FunFam" id="2.20.70.10:FF:000001">
    <property type="entry name" value="Membrane-associated guanylate kinase, WW and PDZ domain-containing protein 1"/>
    <property type="match status" value="1"/>
</dbReference>
<dbReference type="SUPFAM" id="SSF51045">
    <property type="entry name" value="WW domain"/>
    <property type="match status" value="1"/>
</dbReference>
<keyword evidence="6" id="KW-0804">Transcription</keyword>
<reference evidence="11 12" key="1">
    <citation type="submission" date="2019-09" db="EMBL/GenBank/DDBJ databases">
        <title>Bird 10,000 Genomes (B10K) Project - Family phase.</title>
        <authorList>
            <person name="Zhang G."/>
        </authorList>
    </citation>
    <scope>NUCLEOTIDE SEQUENCE [LARGE SCALE GENOMIC DNA]</scope>
    <source>
        <strain evidence="11">B10K-DU-029-33</strain>
        <tissue evidence="11">Heart</tissue>
    </source>
</reference>
<dbReference type="InterPro" id="IPR037771">
    <property type="entry name" value="C2_WWC"/>
</dbReference>
<feature type="coiled-coil region" evidence="7">
    <location>
        <begin position="808"/>
        <end position="863"/>
    </location>
</feature>
<dbReference type="GO" id="GO:0035330">
    <property type="term" value="P:regulation of hippo signaling"/>
    <property type="evidence" value="ECO:0007669"/>
    <property type="project" value="TreeGrafter"/>
</dbReference>
<accession>A0A7K8FIV4</accession>
<dbReference type="GO" id="GO:0019900">
    <property type="term" value="F:kinase binding"/>
    <property type="evidence" value="ECO:0007669"/>
    <property type="project" value="TreeGrafter"/>
</dbReference>
<organism evidence="11 12">
    <name type="scientific">Struthidea cinerea</name>
    <dbReference type="NCBI Taxonomy" id="181839"/>
    <lineage>
        <taxon>Eukaryota</taxon>
        <taxon>Metazoa</taxon>
        <taxon>Chordata</taxon>
        <taxon>Craniata</taxon>
        <taxon>Vertebrata</taxon>
        <taxon>Euteleostomi</taxon>
        <taxon>Archelosauria</taxon>
        <taxon>Archosauria</taxon>
        <taxon>Dinosauria</taxon>
        <taxon>Saurischia</taxon>
        <taxon>Theropoda</taxon>
        <taxon>Coelurosauria</taxon>
        <taxon>Aves</taxon>
        <taxon>Neognathae</taxon>
        <taxon>Neoaves</taxon>
        <taxon>Telluraves</taxon>
        <taxon>Australaves</taxon>
        <taxon>Passeriformes</taxon>
        <taxon>Corvoidea</taxon>
        <taxon>Corcoracidae</taxon>
        <taxon>Struthidea</taxon>
    </lineage>
</organism>
<dbReference type="InterPro" id="IPR036020">
    <property type="entry name" value="WW_dom_sf"/>
</dbReference>
<dbReference type="FunFam" id="2.60.40.150:FF:000084">
    <property type="entry name" value="Protein KIBRA isoform 1"/>
    <property type="match status" value="1"/>
</dbReference>
<dbReference type="EMBL" id="VZTI01003754">
    <property type="protein sequence ID" value="NXB63560.1"/>
    <property type="molecule type" value="Genomic_DNA"/>
</dbReference>